<dbReference type="RefSeq" id="WP_184726130.1">
    <property type="nucleotide sequence ID" value="NZ_JACHIW010000001.1"/>
</dbReference>
<keyword evidence="3" id="KW-1185">Reference proteome</keyword>
<evidence type="ECO:0000313" key="3">
    <source>
        <dbReference type="Proteomes" id="UP000584374"/>
    </source>
</evidence>
<sequence length="115" mass="12189">MTTPEQWPADGPKLSVDTLEHAAAPTGSAGLHQPWRAAVAGIELVVAVALVLAAWWAWRHGTVTIYLPGPHGGVDVVTRSIGSWLSAAVGAVTLAGLLLLDVIRQLMLAVRTRRR</sequence>
<keyword evidence="1" id="KW-1133">Transmembrane helix</keyword>
<name>A0A840Q8A1_9PSEU</name>
<organism evidence="2 3">
    <name type="scientific">Saccharopolyspora phatthalungensis</name>
    <dbReference type="NCBI Taxonomy" id="664693"/>
    <lineage>
        <taxon>Bacteria</taxon>
        <taxon>Bacillati</taxon>
        <taxon>Actinomycetota</taxon>
        <taxon>Actinomycetes</taxon>
        <taxon>Pseudonocardiales</taxon>
        <taxon>Pseudonocardiaceae</taxon>
        <taxon>Saccharopolyspora</taxon>
    </lineage>
</organism>
<protein>
    <submittedName>
        <fullName evidence="2">Uncharacterized protein</fullName>
    </submittedName>
</protein>
<dbReference type="AlphaFoldDB" id="A0A840Q8A1"/>
<feature type="transmembrane region" description="Helical" evidence="1">
    <location>
        <begin position="81"/>
        <end position="103"/>
    </location>
</feature>
<reference evidence="2 3" key="1">
    <citation type="submission" date="2020-08" db="EMBL/GenBank/DDBJ databases">
        <title>Sequencing the genomes of 1000 actinobacteria strains.</title>
        <authorList>
            <person name="Klenk H.-P."/>
        </authorList>
    </citation>
    <scope>NUCLEOTIDE SEQUENCE [LARGE SCALE GENOMIC DNA]</scope>
    <source>
        <strain evidence="2 3">DSM 45584</strain>
    </source>
</reference>
<accession>A0A840Q8A1</accession>
<evidence type="ECO:0000256" key="1">
    <source>
        <dbReference type="SAM" id="Phobius"/>
    </source>
</evidence>
<evidence type="ECO:0000313" key="2">
    <source>
        <dbReference type="EMBL" id="MBB5154645.1"/>
    </source>
</evidence>
<dbReference type="EMBL" id="JACHIW010000001">
    <property type="protein sequence ID" value="MBB5154645.1"/>
    <property type="molecule type" value="Genomic_DNA"/>
</dbReference>
<feature type="transmembrane region" description="Helical" evidence="1">
    <location>
        <begin position="37"/>
        <end position="58"/>
    </location>
</feature>
<comment type="caution">
    <text evidence="2">The sequence shown here is derived from an EMBL/GenBank/DDBJ whole genome shotgun (WGS) entry which is preliminary data.</text>
</comment>
<dbReference type="Proteomes" id="UP000584374">
    <property type="component" value="Unassembled WGS sequence"/>
</dbReference>
<keyword evidence="1" id="KW-0812">Transmembrane</keyword>
<gene>
    <name evidence="2" type="ORF">BJ970_002179</name>
</gene>
<keyword evidence="1" id="KW-0472">Membrane</keyword>
<proteinExistence type="predicted"/>